<evidence type="ECO:0000256" key="1">
    <source>
        <dbReference type="ARBA" id="ARBA00004141"/>
    </source>
</evidence>
<dbReference type="GO" id="GO:0006805">
    <property type="term" value="P:xenobiotic metabolic process"/>
    <property type="evidence" value="ECO:0007669"/>
    <property type="project" value="UniProtKB-ARBA"/>
</dbReference>
<dbReference type="Pfam" id="PF00209">
    <property type="entry name" value="SNF"/>
    <property type="match status" value="2"/>
</dbReference>
<keyword evidence="6" id="KW-0808">Transferase</keyword>
<evidence type="ECO:0000256" key="6">
    <source>
        <dbReference type="ARBA" id="ARBA00022679"/>
    </source>
</evidence>
<dbReference type="PANTHER" id="PTHR11616">
    <property type="entry name" value="SODIUM/CHLORIDE DEPENDENT TRANSPORTER"/>
    <property type="match status" value="1"/>
</dbReference>
<evidence type="ECO:0000256" key="4">
    <source>
        <dbReference type="ARBA" id="ARBA00022448"/>
    </source>
</evidence>
<dbReference type="GO" id="GO:0042995">
    <property type="term" value="C:cell projection"/>
    <property type="evidence" value="ECO:0007669"/>
    <property type="project" value="TreeGrafter"/>
</dbReference>
<dbReference type="InterPro" id="IPR037272">
    <property type="entry name" value="SNS_sf"/>
</dbReference>
<dbReference type="EMBL" id="JAATIS010003638">
    <property type="protein sequence ID" value="KAG2463572.1"/>
    <property type="molecule type" value="Genomic_DNA"/>
</dbReference>
<dbReference type="PROSITE" id="PS50267">
    <property type="entry name" value="NA_NEUROTRAN_SYMP_3"/>
    <property type="match status" value="1"/>
</dbReference>
<evidence type="ECO:0000256" key="10">
    <source>
        <dbReference type="ARBA" id="ARBA00023136"/>
    </source>
</evidence>
<dbReference type="Pfam" id="PF00685">
    <property type="entry name" value="Sulfotransfer_1"/>
    <property type="match status" value="1"/>
</dbReference>
<evidence type="ECO:0000256" key="5">
    <source>
        <dbReference type="ARBA" id="ARBA00022490"/>
    </source>
</evidence>
<dbReference type="GO" id="GO:0008146">
    <property type="term" value="F:sulfotransferase activity"/>
    <property type="evidence" value="ECO:0007669"/>
    <property type="project" value="InterPro"/>
</dbReference>
<dbReference type="InterPro" id="IPR000175">
    <property type="entry name" value="Na/ntran_symport"/>
</dbReference>
<feature type="transmembrane region" description="Helical" evidence="12">
    <location>
        <begin position="157"/>
        <end position="180"/>
    </location>
</feature>
<reference evidence="14 15" key="1">
    <citation type="journal article" date="2021" name="Cell">
        <title>Tracing the genetic footprints of vertebrate landing in non-teleost ray-finned fishes.</title>
        <authorList>
            <person name="Bi X."/>
            <person name="Wang K."/>
            <person name="Yang L."/>
            <person name="Pan H."/>
            <person name="Jiang H."/>
            <person name="Wei Q."/>
            <person name="Fang M."/>
            <person name="Yu H."/>
            <person name="Zhu C."/>
            <person name="Cai Y."/>
            <person name="He Y."/>
            <person name="Gan X."/>
            <person name="Zeng H."/>
            <person name="Yu D."/>
            <person name="Zhu Y."/>
            <person name="Jiang H."/>
            <person name="Qiu Q."/>
            <person name="Yang H."/>
            <person name="Zhang Y.E."/>
            <person name="Wang W."/>
            <person name="Zhu M."/>
            <person name="He S."/>
            <person name="Zhang G."/>
        </authorList>
    </citation>
    <scope>NUCLEOTIDE SEQUENCE [LARGE SCALE GENOMIC DNA]</scope>
    <source>
        <strain evidence="14">Bchr_013</strain>
    </source>
</reference>
<evidence type="ECO:0000256" key="11">
    <source>
        <dbReference type="PIRSR" id="PIRSR600175-1"/>
    </source>
</evidence>
<feature type="transmembrane region" description="Helical" evidence="12">
    <location>
        <begin position="107"/>
        <end position="126"/>
    </location>
</feature>
<dbReference type="AlphaFoldDB" id="A0A8X8BR86"/>
<dbReference type="GO" id="GO:0005332">
    <property type="term" value="F:gamma-aminobutyric acid:sodium:chloride symporter activity"/>
    <property type="evidence" value="ECO:0007669"/>
    <property type="project" value="TreeGrafter"/>
</dbReference>
<feature type="non-terminal residue" evidence="14">
    <location>
        <position position="1"/>
    </location>
</feature>
<feature type="binding site" evidence="11">
    <location>
        <position position="294"/>
    </location>
    <ligand>
        <name>Na(+)</name>
        <dbReference type="ChEBI" id="CHEBI:29101"/>
        <label>1</label>
    </ligand>
</feature>
<comment type="subcellular location">
    <subcellularLocation>
        <location evidence="2">Cytoplasm</location>
    </subcellularLocation>
    <subcellularLocation>
        <location evidence="1">Membrane</location>
        <topology evidence="1">Multi-pass membrane protein</topology>
    </subcellularLocation>
</comment>
<feature type="transmembrane region" description="Helical" evidence="12">
    <location>
        <begin position="288"/>
        <end position="314"/>
    </location>
</feature>
<dbReference type="Gene3D" id="3.40.50.300">
    <property type="entry name" value="P-loop containing nucleotide triphosphate hydrolases"/>
    <property type="match status" value="1"/>
</dbReference>
<dbReference type="GO" id="GO:0046872">
    <property type="term" value="F:metal ion binding"/>
    <property type="evidence" value="ECO:0007669"/>
    <property type="project" value="UniProtKB-KW"/>
</dbReference>
<dbReference type="PROSITE" id="PS00754">
    <property type="entry name" value="NA_NEUROTRAN_SYMP_2"/>
    <property type="match status" value="1"/>
</dbReference>
<dbReference type="PRINTS" id="PR00176">
    <property type="entry name" value="NANEUSMPORT"/>
</dbReference>
<dbReference type="Proteomes" id="UP000886611">
    <property type="component" value="Unassembled WGS sequence"/>
</dbReference>
<feature type="binding site" evidence="11">
    <location>
        <position position="262"/>
    </location>
    <ligand>
        <name>Na(+)</name>
        <dbReference type="ChEBI" id="CHEBI:29101"/>
        <label>1</label>
    </ligand>
</feature>
<keyword evidence="9 12" id="KW-1133">Transmembrane helix</keyword>
<dbReference type="PANTHER" id="PTHR11616:SF111">
    <property type="entry name" value="SODIUM- AND CHLORIDE-DEPENDENT GABA TRANSPORTER 2"/>
    <property type="match status" value="1"/>
</dbReference>
<comment type="caution">
    <text evidence="14">The sequence shown here is derived from an EMBL/GenBank/DDBJ whole genome shotgun (WGS) entry which is preliminary data.</text>
</comment>
<evidence type="ECO:0000259" key="13">
    <source>
        <dbReference type="Pfam" id="PF00685"/>
    </source>
</evidence>
<evidence type="ECO:0000313" key="15">
    <source>
        <dbReference type="Proteomes" id="UP000886611"/>
    </source>
</evidence>
<sequence length="687" mass="77741">MPAYPWSPALPPHQEVLGERRQGTPGRLRVRAALPPHWGVAMTDCREAAGAPPGSHIRAVSLQSAVDVGWKRTELERGREAARRKALDLCGLDIWGNGAGGTGGTRVFLVPYLFFLVTCGVPLFLLETSLGQYTRKSGITCWRKICPLFEGIGSANLIIIAYFNFTYIIILAWAFFYLFYSFSKELPWSSCNNTWNTGDQKAKMCVVYFTATFPYVMLLILLVRGLTLPGAKDGIIFYLYPEPSRLADPEVWMEAGTQIFFSYSVCFGGLTALSSYNKYNNDCYKDCIYLCLMNSGTSFLAGFVVFSTLGFMAYEQGVPIKDVAESGADHLYDNIEDMIGYRPWLIIKYCWTFLTPVICIANRSGGTLLYVLTGMSHTGGVNSAAHEDRESSGCYLKMKRPSLHMVDGVPFASTFLEATGKIRNFQAKPDDVLIVSYPKAGTMWMIEIVDCVRRGGVTKEIQTVPNLRRAPFLEIAASELLPSGVDLLEAMPSPRLVKSHLPVKVLPRSFWDNNCKIVYVARNAKDVLVSYYFFHKSRVAAPDPGTWEEFFENYLSGNVAFGSWFDHVTTWWDIREEHPILFVFYEDIIQDPVREVQRVARFLGKTLEKDVISEIVEHTSFNKMKDNPMTNHSAMPPSMMNLQISRFMRKGKVGDWKNHLTVAQNERFEEEYKRRMAKTSLRLRDEL</sequence>
<organism evidence="14 15">
    <name type="scientific">Polypterus senegalus</name>
    <name type="common">Senegal bichir</name>
    <dbReference type="NCBI Taxonomy" id="55291"/>
    <lineage>
        <taxon>Eukaryota</taxon>
        <taxon>Metazoa</taxon>
        <taxon>Chordata</taxon>
        <taxon>Craniata</taxon>
        <taxon>Vertebrata</taxon>
        <taxon>Euteleostomi</taxon>
        <taxon>Actinopterygii</taxon>
        <taxon>Polypteriformes</taxon>
        <taxon>Polypteridae</taxon>
        <taxon>Polypterus</taxon>
    </lineage>
</organism>
<accession>A0A8X8BR86</accession>
<dbReference type="InterPro" id="IPR000863">
    <property type="entry name" value="Sulfotransferase_dom"/>
</dbReference>
<feature type="transmembrane region" description="Helical" evidence="12">
    <location>
        <begin position="205"/>
        <end position="223"/>
    </location>
</feature>
<keyword evidence="4" id="KW-0813">Transport</keyword>
<dbReference type="SUPFAM" id="SSF161070">
    <property type="entry name" value="SNF-like"/>
    <property type="match status" value="1"/>
</dbReference>
<evidence type="ECO:0000256" key="8">
    <source>
        <dbReference type="ARBA" id="ARBA00022939"/>
    </source>
</evidence>
<protein>
    <submittedName>
        <fullName evidence="14">ST1C2 Sulfotransferase</fullName>
    </submittedName>
</protein>
<feature type="non-terminal residue" evidence="14">
    <location>
        <position position="687"/>
    </location>
</feature>
<feature type="domain" description="Sulfotransferase" evidence="13">
    <location>
        <begin position="429"/>
        <end position="679"/>
    </location>
</feature>
<keyword evidence="11" id="KW-0479">Metal-binding</keyword>
<keyword evidence="10 12" id="KW-0472">Membrane</keyword>
<feature type="transmembrane region" description="Helical" evidence="12">
    <location>
        <begin position="259"/>
        <end position="276"/>
    </location>
</feature>
<keyword evidence="15" id="KW-1185">Reference proteome</keyword>
<evidence type="ECO:0000256" key="9">
    <source>
        <dbReference type="ARBA" id="ARBA00022989"/>
    </source>
</evidence>
<evidence type="ECO:0000313" key="14">
    <source>
        <dbReference type="EMBL" id="KAG2463572.1"/>
    </source>
</evidence>
<dbReference type="GO" id="GO:0005737">
    <property type="term" value="C:cytoplasm"/>
    <property type="evidence" value="ECO:0007669"/>
    <property type="project" value="UniProtKB-SubCell"/>
</dbReference>
<dbReference type="FunFam" id="3.40.50.300:FF:000433">
    <property type="entry name" value="Estrogen sulfotransferase"/>
    <property type="match status" value="1"/>
</dbReference>
<proteinExistence type="inferred from homology"/>
<dbReference type="InterPro" id="IPR027417">
    <property type="entry name" value="P-loop_NTPase"/>
</dbReference>
<keyword evidence="11" id="KW-0915">Sodium</keyword>
<evidence type="ECO:0000256" key="12">
    <source>
        <dbReference type="SAM" id="Phobius"/>
    </source>
</evidence>
<dbReference type="SUPFAM" id="SSF52540">
    <property type="entry name" value="P-loop containing nucleoside triphosphate hydrolases"/>
    <property type="match status" value="1"/>
</dbReference>
<gene>
    <name evidence="14" type="primary">Sult1c2_0</name>
    <name evidence="14" type="ORF">GTO96_0002144</name>
</gene>
<keyword evidence="5" id="KW-0963">Cytoplasm</keyword>
<evidence type="ECO:0000256" key="7">
    <source>
        <dbReference type="ARBA" id="ARBA00022692"/>
    </source>
</evidence>
<keyword evidence="7 12" id="KW-0812">Transmembrane</keyword>
<dbReference type="GO" id="GO:0005886">
    <property type="term" value="C:plasma membrane"/>
    <property type="evidence" value="ECO:0007669"/>
    <property type="project" value="TreeGrafter"/>
</dbReference>
<evidence type="ECO:0000256" key="3">
    <source>
        <dbReference type="ARBA" id="ARBA00005771"/>
    </source>
</evidence>
<evidence type="ECO:0000256" key="2">
    <source>
        <dbReference type="ARBA" id="ARBA00004496"/>
    </source>
</evidence>
<name>A0A8X8BR86_POLSE</name>
<comment type="similarity">
    <text evidence="3">Belongs to the sulfotransferase 1 family.</text>
</comment>
<dbReference type="GO" id="GO:0006584">
    <property type="term" value="P:catecholamine metabolic process"/>
    <property type="evidence" value="ECO:0007669"/>
    <property type="project" value="UniProtKB-KW"/>
</dbReference>
<keyword evidence="8" id="KW-0128">Catecholamine metabolism</keyword>